<dbReference type="InterPro" id="IPR004360">
    <property type="entry name" value="Glyas_Fos-R_dOase_dom"/>
</dbReference>
<protein>
    <submittedName>
        <fullName evidence="2">Glyoxalase family protein</fullName>
    </submittedName>
</protein>
<dbReference type="Pfam" id="PF00903">
    <property type="entry name" value="Glyoxalase"/>
    <property type="match status" value="1"/>
</dbReference>
<evidence type="ECO:0000313" key="2">
    <source>
        <dbReference type="EMBL" id="SDE61892.1"/>
    </source>
</evidence>
<dbReference type="SUPFAM" id="SSF54593">
    <property type="entry name" value="Glyoxalase/Bleomycin resistance protein/Dihydroxybiphenyl dioxygenase"/>
    <property type="match status" value="1"/>
</dbReference>
<dbReference type="RefSeq" id="WP_089958352.1">
    <property type="nucleotide sequence ID" value="NZ_FNAV01000005.1"/>
</dbReference>
<dbReference type="Proteomes" id="UP000198994">
    <property type="component" value="Unassembled WGS sequence"/>
</dbReference>
<gene>
    <name evidence="2" type="ORF">SAMN04488105_105302</name>
</gene>
<accession>A0A1G7EE31</accession>
<evidence type="ECO:0000259" key="1">
    <source>
        <dbReference type="PROSITE" id="PS51819"/>
    </source>
</evidence>
<sequence length="306" mass="33368">MIEDIAGLHHVTALATSAARNNAFFTDLLGLRRVKKTVNFDRPEVYHLYYGDETGAPGTVMTYFPFPNAKRRTPGTGEVSTTAFAVPKGSLSYWADRLAGRTPTTQATRFGEARLQLDGPDDDDLSLVECDDARTPWTGGSVPGDAALRGFHSVELRLRDVAPTAELLGFMGYVEEASDGPVTRFRMPDGNGADIVDLVQSDLPSADQGAGSVHHVAFSVADRDAQARVRDSLTAQGFDVTEQIDRDYFWAIYFRSPGGVLFEVATAEPGFARDEEAAHLGEALKLPQQHAHLREQLESTLEPIND</sequence>
<dbReference type="AlphaFoldDB" id="A0A1G7EE31"/>
<dbReference type="EMBL" id="FNAV01000005">
    <property type="protein sequence ID" value="SDE61892.1"/>
    <property type="molecule type" value="Genomic_DNA"/>
</dbReference>
<proteinExistence type="predicted"/>
<dbReference type="PROSITE" id="PS51819">
    <property type="entry name" value="VOC"/>
    <property type="match status" value="1"/>
</dbReference>
<name>A0A1G7EE31_9RHOB</name>
<evidence type="ECO:0000313" key="3">
    <source>
        <dbReference type="Proteomes" id="UP000198994"/>
    </source>
</evidence>
<dbReference type="OrthoDB" id="9785698at2"/>
<reference evidence="3" key="1">
    <citation type="submission" date="2016-10" db="EMBL/GenBank/DDBJ databases">
        <authorList>
            <person name="Varghese N."/>
            <person name="Submissions S."/>
        </authorList>
    </citation>
    <scope>NUCLEOTIDE SEQUENCE [LARGE SCALE GENOMIC DNA]</scope>
    <source>
        <strain evidence="3">DSM 10146</strain>
    </source>
</reference>
<dbReference type="Gene3D" id="3.10.180.10">
    <property type="entry name" value="2,3-Dihydroxybiphenyl 1,2-Dioxygenase, domain 1"/>
    <property type="match status" value="2"/>
</dbReference>
<dbReference type="PANTHER" id="PTHR36110:SF2">
    <property type="entry name" value="RING-CLEAVING DIOXYGENASE MHQE-RELATED"/>
    <property type="match status" value="1"/>
</dbReference>
<organism evidence="2 3">
    <name type="scientific">Salipiger thiooxidans</name>
    <dbReference type="NCBI Taxonomy" id="282683"/>
    <lineage>
        <taxon>Bacteria</taxon>
        <taxon>Pseudomonadati</taxon>
        <taxon>Pseudomonadota</taxon>
        <taxon>Alphaproteobacteria</taxon>
        <taxon>Rhodobacterales</taxon>
        <taxon>Roseobacteraceae</taxon>
        <taxon>Salipiger</taxon>
    </lineage>
</organism>
<dbReference type="STRING" id="282683.SAMN04488105_105302"/>
<keyword evidence="3" id="KW-1185">Reference proteome</keyword>
<feature type="domain" description="VOC" evidence="1">
    <location>
        <begin position="150"/>
        <end position="267"/>
    </location>
</feature>
<dbReference type="InterPro" id="IPR037523">
    <property type="entry name" value="VOC_core"/>
</dbReference>
<dbReference type="InterPro" id="IPR029068">
    <property type="entry name" value="Glyas_Bleomycin-R_OHBP_Dase"/>
</dbReference>
<dbReference type="InterPro" id="IPR052537">
    <property type="entry name" value="Extradiol_RC_dioxygenase"/>
</dbReference>
<dbReference type="PANTHER" id="PTHR36110">
    <property type="entry name" value="RING-CLEAVING DIOXYGENASE MHQE-RELATED"/>
    <property type="match status" value="1"/>
</dbReference>